<organism evidence="2 3">
    <name type="scientific">Maioricimonas rarisocia</name>
    <dbReference type="NCBI Taxonomy" id="2528026"/>
    <lineage>
        <taxon>Bacteria</taxon>
        <taxon>Pseudomonadati</taxon>
        <taxon>Planctomycetota</taxon>
        <taxon>Planctomycetia</taxon>
        <taxon>Planctomycetales</taxon>
        <taxon>Planctomycetaceae</taxon>
        <taxon>Maioricimonas</taxon>
    </lineage>
</organism>
<dbReference type="Gene3D" id="1.50.10.10">
    <property type="match status" value="1"/>
</dbReference>
<keyword evidence="3" id="KW-1185">Reference proteome</keyword>
<dbReference type="AlphaFoldDB" id="A0A517Z203"/>
<dbReference type="OrthoDB" id="5605254at2"/>
<protein>
    <submittedName>
        <fullName evidence="2">Glycosyl hydrolases family 15</fullName>
    </submittedName>
</protein>
<evidence type="ECO:0000313" key="2">
    <source>
        <dbReference type="EMBL" id="QDU36513.1"/>
    </source>
</evidence>
<sequence>MTEWNTDDLAAQVTGDVTADDIQRLTELLEERGTFRYPALSTGLFSAALGMTGDLAQTGYQNVWVRDNVHVAWGQLLTGRMGVAQRVSAAIMQFYVRHRGRIADVIEGRTDVDDPMNRPHVRFDGMTLSELEERWPHAQNDAIGYFLWLYSGQVERGFLQPEPEEWATLCDLVHYLKTIEYWQDEDSGHWEEARRISASSIGTATAGLIAVRRLLDHPESQRRLGVTPRPVDEALLDSLINQGRETLASILPAECIQEDPTKRRAHDAALLFLIYPLGVVDGDAADKVLADVLTHLQGDYGIRRYLGDSYWCADYKALTAADDRSADFSDRMDERDKLLKPGEEAQWCLFDPIVSIIYGREYLRTGDESARERQRLYLQRSLAQLTDGSGPFEALRCPEAYYIENGQYVPNDHTPLLWAQSNLHQALHWMRETLTAAEGSEQ</sequence>
<keyword evidence="2" id="KW-0378">Hydrolase</keyword>
<dbReference type="Pfam" id="PF00723">
    <property type="entry name" value="Glyco_hydro_15"/>
    <property type="match status" value="1"/>
</dbReference>
<dbReference type="Proteomes" id="UP000320496">
    <property type="component" value="Chromosome"/>
</dbReference>
<dbReference type="InterPro" id="IPR012341">
    <property type="entry name" value="6hp_glycosidase-like_sf"/>
</dbReference>
<dbReference type="KEGG" id="mri:Mal4_07990"/>
<dbReference type="EMBL" id="CP036275">
    <property type="protein sequence ID" value="QDU36513.1"/>
    <property type="molecule type" value="Genomic_DNA"/>
</dbReference>
<dbReference type="SUPFAM" id="SSF48208">
    <property type="entry name" value="Six-hairpin glycosidases"/>
    <property type="match status" value="1"/>
</dbReference>
<dbReference type="GO" id="GO:0005975">
    <property type="term" value="P:carbohydrate metabolic process"/>
    <property type="evidence" value="ECO:0007669"/>
    <property type="project" value="InterPro"/>
</dbReference>
<evidence type="ECO:0000313" key="3">
    <source>
        <dbReference type="Proteomes" id="UP000320496"/>
    </source>
</evidence>
<name>A0A517Z203_9PLAN</name>
<dbReference type="RefSeq" id="WP_145367164.1">
    <property type="nucleotide sequence ID" value="NZ_CP036275.1"/>
</dbReference>
<feature type="domain" description="GH15-like" evidence="1">
    <location>
        <begin position="38"/>
        <end position="218"/>
    </location>
</feature>
<dbReference type="InterPro" id="IPR011613">
    <property type="entry name" value="GH15-like"/>
</dbReference>
<reference evidence="2 3" key="1">
    <citation type="submission" date="2019-02" db="EMBL/GenBank/DDBJ databases">
        <title>Deep-cultivation of Planctomycetes and their phenomic and genomic characterization uncovers novel biology.</title>
        <authorList>
            <person name="Wiegand S."/>
            <person name="Jogler M."/>
            <person name="Boedeker C."/>
            <person name="Pinto D."/>
            <person name="Vollmers J."/>
            <person name="Rivas-Marin E."/>
            <person name="Kohn T."/>
            <person name="Peeters S.H."/>
            <person name="Heuer A."/>
            <person name="Rast P."/>
            <person name="Oberbeckmann S."/>
            <person name="Bunk B."/>
            <person name="Jeske O."/>
            <person name="Meyerdierks A."/>
            <person name="Storesund J.E."/>
            <person name="Kallscheuer N."/>
            <person name="Luecker S."/>
            <person name="Lage O.M."/>
            <person name="Pohl T."/>
            <person name="Merkel B.J."/>
            <person name="Hornburger P."/>
            <person name="Mueller R.-W."/>
            <person name="Bruemmer F."/>
            <person name="Labrenz M."/>
            <person name="Spormann A.M."/>
            <person name="Op den Camp H."/>
            <person name="Overmann J."/>
            <person name="Amann R."/>
            <person name="Jetten M.S.M."/>
            <person name="Mascher T."/>
            <person name="Medema M.H."/>
            <person name="Devos D.P."/>
            <person name="Kaster A.-K."/>
            <person name="Ovreas L."/>
            <person name="Rohde M."/>
            <person name="Galperin M.Y."/>
            <person name="Jogler C."/>
        </authorList>
    </citation>
    <scope>NUCLEOTIDE SEQUENCE [LARGE SCALE GENOMIC DNA]</scope>
    <source>
        <strain evidence="2 3">Mal4</strain>
    </source>
</reference>
<proteinExistence type="predicted"/>
<accession>A0A517Z203</accession>
<gene>
    <name evidence="2" type="ORF">Mal4_07990</name>
</gene>
<evidence type="ECO:0000259" key="1">
    <source>
        <dbReference type="Pfam" id="PF00723"/>
    </source>
</evidence>
<dbReference type="InterPro" id="IPR008928">
    <property type="entry name" value="6-hairpin_glycosidase_sf"/>
</dbReference>
<dbReference type="GO" id="GO:0016787">
    <property type="term" value="F:hydrolase activity"/>
    <property type="evidence" value="ECO:0007669"/>
    <property type="project" value="UniProtKB-KW"/>
</dbReference>